<dbReference type="CDD" id="cd03784">
    <property type="entry name" value="GT1_Gtf-like"/>
    <property type="match status" value="1"/>
</dbReference>
<dbReference type="RefSeq" id="WP_085559513.1">
    <property type="nucleotide sequence ID" value="NZ_FOAH01000007.1"/>
</dbReference>
<accession>A0A1X7N454</accession>
<name>A0A1X7N454_9LACT</name>
<evidence type="ECO:0000256" key="2">
    <source>
        <dbReference type="ARBA" id="ARBA00022679"/>
    </source>
</evidence>
<keyword evidence="1" id="KW-0328">Glycosyltransferase</keyword>
<gene>
    <name evidence="3" type="ORF">SAMN04488700_1342</name>
</gene>
<dbReference type="Pfam" id="PF00201">
    <property type="entry name" value="UDPGT"/>
    <property type="match status" value="1"/>
</dbReference>
<dbReference type="InterPro" id="IPR002213">
    <property type="entry name" value="UDP_glucos_trans"/>
</dbReference>
<evidence type="ECO:0000256" key="1">
    <source>
        <dbReference type="ARBA" id="ARBA00022676"/>
    </source>
</evidence>
<dbReference type="STRING" id="1073423.SAMN04488700_1342"/>
<keyword evidence="2 3" id="KW-0808">Transferase</keyword>
<dbReference type="InterPro" id="IPR050271">
    <property type="entry name" value="UDP-glycosyltransferase"/>
</dbReference>
<dbReference type="OrthoDB" id="6620093at2"/>
<dbReference type="AlphaFoldDB" id="A0A1X7N454"/>
<dbReference type="GO" id="GO:0008194">
    <property type="term" value="F:UDP-glycosyltransferase activity"/>
    <property type="evidence" value="ECO:0007669"/>
    <property type="project" value="InterPro"/>
</dbReference>
<dbReference type="EMBL" id="FXBJ01000002">
    <property type="protein sequence ID" value="SMH32112.1"/>
    <property type="molecule type" value="Genomic_DNA"/>
</dbReference>
<evidence type="ECO:0000313" key="4">
    <source>
        <dbReference type="Proteomes" id="UP000193435"/>
    </source>
</evidence>
<keyword evidence="4" id="KW-1185">Reference proteome</keyword>
<dbReference type="PANTHER" id="PTHR48043:SF145">
    <property type="entry name" value="FI06409P-RELATED"/>
    <property type="match status" value="1"/>
</dbReference>
<protein>
    <submittedName>
        <fullName evidence="3">Glycosyltransferase, MGT family</fullName>
    </submittedName>
</protein>
<proteinExistence type="predicted"/>
<organism evidence="3 4">
    <name type="scientific">Carnobacterium iners</name>
    <dbReference type="NCBI Taxonomy" id="1073423"/>
    <lineage>
        <taxon>Bacteria</taxon>
        <taxon>Bacillati</taxon>
        <taxon>Bacillota</taxon>
        <taxon>Bacilli</taxon>
        <taxon>Lactobacillales</taxon>
        <taxon>Carnobacteriaceae</taxon>
        <taxon>Carnobacterium</taxon>
    </lineage>
</organism>
<sequence>MNTNHIFFISPPFYSHFTPLLVLAKSFKKLGKDVTFGCSTEFKQQVEQANLTFYEIDISKNKNVGKAEVTDQPDSEKDRLDGFFEATRKGAVETLITQSKHRKKDMLYKPEELISKIKAIDQSLIIDLYVVDILSYGVTLGLYVLDLPFVTFCPPHPRTIPSENEQYGVPNNWPSSIPVDNRQLEELRQVSENTQKEFTMIFNAMLEDNKSHRDKVENAFSLVSDKAILYNYFDFDAIEDKQQQPNKIFMGNCFEEESLNEEWSKKVNTKETKILITLGTFLSNRVDVLEKLIKGVEKHNPTALLIVSAGSNAEKLKQYRSSSVIIEEFIPQKALMPYMDNVIFHGGCNTFTEALYYGKPMIILPFSSDQFNIAYDCEKKRLAEILNPNTFTEEDLVTALSKVAAQSIKELTYWSEISKKRGPDYAVKQLLGDD</sequence>
<dbReference type="PANTHER" id="PTHR48043">
    <property type="entry name" value="EG:EG0003.4 PROTEIN-RELATED"/>
    <property type="match status" value="1"/>
</dbReference>
<dbReference type="Proteomes" id="UP000193435">
    <property type="component" value="Unassembled WGS sequence"/>
</dbReference>
<dbReference type="SUPFAM" id="SSF53756">
    <property type="entry name" value="UDP-Glycosyltransferase/glycogen phosphorylase"/>
    <property type="match status" value="1"/>
</dbReference>
<evidence type="ECO:0000313" key="3">
    <source>
        <dbReference type="EMBL" id="SMH32112.1"/>
    </source>
</evidence>
<dbReference type="Gene3D" id="3.40.50.2000">
    <property type="entry name" value="Glycogen Phosphorylase B"/>
    <property type="match status" value="2"/>
</dbReference>
<reference evidence="3 4" key="1">
    <citation type="submission" date="2017-04" db="EMBL/GenBank/DDBJ databases">
        <authorList>
            <person name="Afonso C.L."/>
            <person name="Miller P.J."/>
            <person name="Scott M.A."/>
            <person name="Spackman E."/>
            <person name="Goraichik I."/>
            <person name="Dimitrov K.M."/>
            <person name="Suarez D.L."/>
            <person name="Swayne D.E."/>
        </authorList>
    </citation>
    <scope>NUCLEOTIDE SEQUENCE [LARGE SCALE GENOMIC DNA]</scope>
    <source>
        <strain evidence="3 4">LMG26642</strain>
    </source>
</reference>